<evidence type="ECO:0000313" key="7">
    <source>
        <dbReference type="EMBL" id="KAF0546652.1"/>
    </source>
</evidence>
<feature type="transmembrane region" description="Helical" evidence="6">
    <location>
        <begin position="106"/>
        <end position="127"/>
    </location>
</feature>
<comment type="similarity">
    <text evidence="2">Belongs to the OB-RGRP/VPS55 family.</text>
</comment>
<proteinExistence type="inferred from homology"/>
<organism evidence="7 8">
    <name type="scientific">Gigaspora margarita</name>
    <dbReference type="NCBI Taxonomy" id="4874"/>
    <lineage>
        <taxon>Eukaryota</taxon>
        <taxon>Fungi</taxon>
        <taxon>Fungi incertae sedis</taxon>
        <taxon>Mucoromycota</taxon>
        <taxon>Glomeromycotina</taxon>
        <taxon>Glomeromycetes</taxon>
        <taxon>Diversisporales</taxon>
        <taxon>Gigasporaceae</taxon>
        <taxon>Gigaspora</taxon>
    </lineage>
</organism>
<dbReference type="AlphaFoldDB" id="A0A8H4AZ97"/>
<keyword evidence="4 6" id="KW-1133">Transmembrane helix</keyword>
<gene>
    <name evidence="7" type="ORF">F8M41_000985</name>
</gene>
<evidence type="ECO:0000256" key="2">
    <source>
        <dbReference type="ARBA" id="ARBA00005645"/>
    </source>
</evidence>
<evidence type="ECO:0000256" key="1">
    <source>
        <dbReference type="ARBA" id="ARBA00004141"/>
    </source>
</evidence>
<sequence length="133" mass="14472">MLSLFSHFFIIALAFVLACGFLLVILSGALYQTWWTLFVVATYVLAPLPNFIFSKCSGNDDYYLSSNTNNGFKDFGQFLTAIFIVTGVCLPVVLAHASVISVPAMFMSIGGGALVYSTIIAYSTFFANEGDDF</sequence>
<evidence type="ECO:0000256" key="3">
    <source>
        <dbReference type="ARBA" id="ARBA00022692"/>
    </source>
</evidence>
<reference evidence="7 8" key="1">
    <citation type="journal article" date="2019" name="Environ. Microbiol.">
        <title>At the nexus of three kingdoms: the genome of the mycorrhizal fungus Gigaspora margarita provides insights into plant, endobacterial and fungal interactions.</title>
        <authorList>
            <person name="Venice F."/>
            <person name="Ghignone S."/>
            <person name="Salvioli di Fossalunga A."/>
            <person name="Amselem J."/>
            <person name="Novero M."/>
            <person name="Xianan X."/>
            <person name="Sedzielewska Toro K."/>
            <person name="Morin E."/>
            <person name="Lipzen A."/>
            <person name="Grigoriev I.V."/>
            <person name="Henrissat B."/>
            <person name="Martin F.M."/>
            <person name="Bonfante P."/>
        </authorList>
    </citation>
    <scope>NUCLEOTIDE SEQUENCE [LARGE SCALE GENOMIC DNA]</scope>
    <source>
        <strain evidence="7 8">BEG34</strain>
    </source>
</reference>
<dbReference type="OrthoDB" id="14246at2759"/>
<dbReference type="Proteomes" id="UP000439903">
    <property type="component" value="Unassembled WGS sequence"/>
</dbReference>
<evidence type="ECO:0000256" key="5">
    <source>
        <dbReference type="ARBA" id="ARBA00023136"/>
    </source>
</evidence>
<feature type="transmembrane region" description="Helical" evidence="6">
    <location>
        <begin position="33"/>
        <end position="53"/>
    </location>
</feature>
<comment type="subcellular location">
    <subcellularLocation>
        <location evidence="1">Membrane</location>
        <topology evidence="1">Multi-pass membrane protein</topology>
    </subcellularLocation>
</comment>
<dbReference type="EMBL" id="WTPW01000109">
    <property type="protein sequence ID" value="KAF0546652.1"/>
    <property type="molecule type" value="Genomic_DNA"/>
</dbReference>
<dbReference type="InterPro" id="IPR007262">
    <property type="entry name" value="Vps55/LEPROT"/>
</dbReference>
<evidence type="ECO:0000256" key="6">
    <source>
        <dbReference type="SAM" id="Phobius"/>
    </source>
</evidence>
<dbReference type="GO" id="GO:0032511">
    <property type="term" value="P:late endosome to vacuole transport via multivesicular body sorting pathway"/>
    <property type="evidence" value="ECO:0007669"/>
    <property type="project" value="TreeGrafter"/>
</dbReference>
<dbReference type="PANTHER" id="PTHR12050:SF0">
    <property type="entry name" value="RH04491P"/>
    <property type="match status" value="1"/>
</dbReference>
<evidence type="ECO:0000313" key="8">
    <source>
        <dbReference type="Proteomes" id="UP000439903"/>
    </source>
</evidence>
<protein>
    <submittedName>
        <fullName evidence="7">Vacuolar protein sorting 55</fullName>
    </submittedName>
</protein>
<dbReference type="Pfam" id="PF04133">
    <property type="entry name" value="Vps55"/>
    <property type="match status" value="1"/>
</dbReference>
<keyword evidence="8" id="KW-1185">Reference proteome</keyword>
<feature type="transmembrane region" description="Helical" evidence="6">
    <location>
        <begin position="6"/>
        <end position="26"/>
    </location>
</feature>
<dbReference type="PANTHER" id="PTHR12050">
    <property type="entry name" value="LEPTIN RECEPTOR-RELATED"/>
    <property type="match status" value="1"/>
</dbReference>
<accession>A0A8H4AZ97</accession>
<keyword evidence="3 6" id="KW-0812">Transmembrane</keyword>
<evidence type="ECO:0000256" key="4">
    <source>
        <dbReference type="ARBA" id="ARBA00022989"/>
    </source>
</evidence>
<comment type="caution">
    <text evidence="7">The sequence shown here is derived from an EMBL/GenBank/DDBJ whole genome shotgun (WGS) entry which is preliminary data.</text>
</comment>
<keyword evidence="5 6" id="KW-0472">Membrane</keyword>
<name>A0A8H4AZ97_GIGMA</name>
<feature type="transmembrane region" description="Helical" evidence="6">
    <location>
        <begin position="75"/>
        <end position="94"/>
    </location>
</feature>
<dbReference type="GO" id="GO:0034424">
    <property type="term" value="C:Vps55/Vps68 complex"/>
    <property type="evidence" value="ECO:0007669"/>
    <property type="project" value="TreeGrafter"/>
</dbReference>